<dbReference type="InterPro" id="IPR008189">
    <property type="entry name" value="rRNA_ssu_MeTfrase_I"/>
</dbReference>
<protein>
    <recommendedName>
        <fullName evidence="6">Ribosomal RNA small subunit methyltransferase I</fullName>
        <ecNumber evidence="6">2.1.1.198</ecNumber>
    </recommendedName>
    <alternativeName>
        <fullName evidence="6">16S rRNA 2'-O-ribose C1402 methyltransferase</fullName>
    </alternativeName>
    <alternativeName>
        <fullName evidence="6">rRNA (cytidine-2'-O-)-methyltransferase RsmI</fullName>
    </alternativeName>
</protein>
<comment type="caution">
    <text evidence="9">The sequence shown here is derived from an EMBL/GenBank/DDBJ whole genome shotgun (WGS) entry which is preliminary data.</text>
</comment>
<feature type="domain" description="RsmI HTH" evidence="8">
    <location>
        <begin position="276"/>
        <end position="302"/>
    </location>
</feature>
<dbReference type="InterPro" id="IPR000878">
    <property type="entry name" value="4pyrrol_Mease"/>
</dbReference>
<dbReference type="Pfam" id="PF00590">
    <property type="entry name" value="TP_methylase"/>
    <property type="match status" value="1"/>
</dbReference>
<dbReference type="InterPro" id="IPR053910">
    <property type="entry name" value="RsmI_HTH"/>
</dbReference>
<comment type="function">
    <text evidence="6">Catalyzes the 2'-O-methylation of the ribose of cytidine 1402 (C1402) in 16S rRNA.</text>
</comment>
<dbReference type="PANTHER" id="PTHR46111">
    <property type="entry name" value="RIBOSOMAL RNA SMALL SUBUNIT METHYLTRANSFERASE I"/>
    <property type="match status" value="1"/>
</dbReference>
<evidence type="ECO:0000313" key="9">
    <source>
        <dbReference type="EMBL" id="RZS40837.1"/>
    </source>
</evidence>
<reference evidence="9 10" key="1">
    <citation type="submission" date="2019-02" db="EMBL/GenBank/DDBJ databases">
        <title>Genomic Encyclopedia of Type Strains, Phase IV (KMG-IV): sequencing the most valuable type-strain genomes for metagenomic binning, comparative biology and taxonomic classification.</title>
        <authorList>
            <person name="Goeker M."/>
        </authorList>
    </citation>
    <scope>NUCLEOTIDE SEQUENCE [LARGE SCALE GENOMIC DNA]</scope>
    <source>
        <strain evidence="9 10">DSM 101727</strain>
    </source>
</reference>
<comment type="similarity">
    <text evidence="6">Belongs to the methyltransferase superfamily. RsmI family.</text>
</comment>
<dbReference type="GO" id="GO:0005737">
    <property type="term" value="C:cytoplasm"/>
    <property type="evidence" value="ECO:0007669"/>
    <property type="project" value="UniProtKB-SubCell"/>
</dbReference>
<dbReference type="Gene3D" id="3.30.950.10">
    <property type="entry name" value="Methyltransferase, Cobalt-precorrin-4 Transmethylase, Domain 2"/>
    <property type="match status" value="1"/>
</dbReference>
<dbReference type="InterPro" id="IPR035996">
    <property type="entry name" value="4pyrrol_Methylase_sf"/>
</dbReference>
<accession>A0A4Q7KW18</accession>
<dbReference type="AlphaFoldDB" id="A0A4Q7KW18"/>
<dbReference type="PIRSF" id="PIRSF005917">
    <property type="entry name" value="MTase_YraL"/>
    <property type="match status" value="1"/>
</dbReference>
<dbReference type="EC" id="2.1.1.198" evidence="6"/>
<evidence type="ECO:0000256" key="3">
    <source>
        <dbReference type="ARBA" id="ARBA00022603"/>
    </source>
</evidence>
<feature type="domain" description="Tetrapyrrole methylase" evidence="7">
    <location>
        <begin position="31"/>
        <end position="234"/>
    </location>
</feature>
<evidence type="ECO:0000259" key="8">
    <source>
        <dbReference type="Pfam" id="PF23016"/>
    </source>
</evidence>
<comment type="subcellular location">
    <subcellularLocation>
        <location evidence="6">Cytoplasm</location>
    </subcellularLocation>
</comment>
<dbReference type="EMBL" id="SGWQ01000003">
    <property type="protein sequence ID" value="RZS40837.1"/>
    <property type="molecule type" value="Genomic_DNA"/>
</dbReference>
<evidence type="ECO:0000259" key="7">
    <source>
        <dbReference type="Pfam" id="PF00590"/>
    </source>
</evidence>
<keyword evidence="10" id="KW-1185">Reference proteome</keyword>
<keyword evidence="5 6" id="KW-0949">S-adenosyl-L-methionine</keyword>
<dbReference type="NCBIfam" id="TIGR00096">
    <property type="entry name" value="16S rRNA (cytidine(1402)-2'-O)-methyltransferase"/>
    <property type="match status" value="1"/>
</dbReference>
<dbReference type="FunFam" id="3.30.950.10:FF:000003">
    <property type="entry name" value="Ribosomal RNA small subunit methyltransferase I"/>
    <property type="match status" value="1"/>
</dbReference>
<dbReference type="Gene3D" id="3.40.1010.10">
    <property type="entry name" value="Cobalt-precorrin-4 Transmethylase, Domain 1"/>
    <property type="match status" value="1"/>
</dbReference>
<dbReference type="GO" id="GO:0070677">
    <property type="term" value="F:rRNA (cytosine-2'-O-)-methyltransferase activity"/>
    <property type="evidence" value="ECO:0007669"/>
    <property type="project" value="UniProtKB-UniRule"/>
</dbReference>
<organism evidence="9 10">
    <name type="scientific">Herbihabitans rhizosphaerae</name>
    <dbReference type="NCBI Taxonomy" id="1872711"/>
    <lineage>
        <taxon>Bacteria</taxon>
        <taxon>Bacillati</taxon>
        <taxon>Actinomycetota</taxon>
        <taxon>Actinomycetes</taxon>
        <taxon>Pseudonocardiales</taxon>
        <taxon>Pseudonocardiaceae</taxon>
        <taxon>Herbihabitans</taxon>
    </lineage>
</organism>
<keyword evidence="3 6" id="KW-0489">Methyltransferase</keyword>
<dbReference type="Pfam" id="PF23016">
    <property type="entry name" value="RsmI_C"/>
    <property type="match status" value="1"/>
</dbReference>
<evidence type="ECO:0000256" key="4">
    <source>
        <dbReference type="ARBA" id="ARBA00022679"/>
    </source>
</evidence>
<comment type="catalytic activity">
    <reaction evidence="6">
        <text>cytidine(1402) in 16S rRNA + S-adenosyl-L-methionine = 2'-O-methylcytidine(1402) in 16S rRNA + S-adenosyl-L-homocysteine + H(+)</text>
        <dbReference type="Rhea" id="RHEA:42924"/>
        <dbReference type="Rhea" id="RHEA-COMP:10285"/>
        <dbReference type="Rhea" id="RHEA-COMP:10286"/>
        <dbReference type="ChEBI" id="CHEBI:15378"/>
        <dbReference type="ChEBI" id="CHEBI:57856"/>
        <dbReference type="ChEBI" id="CHEBI:59789"/>
        <dbReference type="ChEBI" id="CHEBI:74495"/>
        <dbReference type="ChEBI" id="CHEBI:82748"/>
        <dbReference type="EC" id="2.1.1.198"/>
    </reaction>
</comment>
<proteinExistence type="inferred from homology"/>
<dbReference type="InterPro" id="IPR014777">
    <property type="entry name" value="4pyrrole_Mease_sub1"/>
</dbReference>
<keyword evidence="1 6" id="KW-0963">Cytoplasm</keyword>
<evidence type="ECO:0000256" key="2">
    <source>
        <dbReference type="ARBA" id="ARBA00022552"/>
    </source>
</evidence>
<dbReference type="Proteomes" id="UP000294257">
    <property type="component" value="Unassembled WGS sequence"/>
</dbReference>
<evidence type="ECO:0000256" key="6">
    <source>
        <dbReference type="HAMAP-Rule" id="MF_01877"/>
    </source>
</evidence>
<dbReference type="FunFam" id="3.40.1010.10:FF:000007">
    <property type="entry name" value="Ribosomal RNA small subunit methyltransferase I"/>
    <property type="match status" value="1"/>
</dbReference>
<gene>
    <name evidence="6" type="primary">rsmI</name>
    <name evidence="9" type="ORF">EV193_103151</name>
</gene>
<evidence type="ECO:0000256" key="1">
    <source>
        <dbReference type="ARBA" id="ARBA00022490"/>
    </source>
</evidence>
<evidence type="ECO:0000256" key="5">
    <source>
        <dbReference type="ARBA" id="ARBA00022691"/>
    </source>
</evidence>
<evidence type="ECO:0000313" key="10">
    <source>
        <dbReference type="Proteomes" id="UP000294257"/>
    </source>
</evidence>
<dbReference type="InterPro" id="IPR014776">
    <property type="entry name" value="4pyrrole_Mease_sub2"/>
</dbReference>
<keyword evidence="2 6" id="KW-0698">rRNA processing</keyword>
<dbReference type="CDD" id="cd11648">
    <property type="entry name" value="RsmI"/>
    <property type="match status" value="1"/>
</dbReference>
<sequence>MCDVCSDWRFSASMTMSSRPYGVLVNDDDGRLVLAATPLGDWRDASPRLVEALRTADVIAAEDTRRARALAAGLDVTPTGRMVSFYDAVETARLGGLLEAIRSGQTVVLITDAGMPSVSDPGYRLVAACVAEDLPVTCLPGPSAVTTALALSGLPCDRFCFDGFPPRKQGERRRWLTELAGERRTVVFFESTHRIAATLADAAEVIGAERRAAVCRELTKTHEEVRRGTLAELAEWATGGPRGEITVVLAGAPAPDTADLTELVREVEERVEGGERLKQAAAAVAAESGASKKALYDAAVARRT</sequence>
<dbReference type="HAMAP" id="MF_01877">
    <property type="entry name" value="16SrRNA_methyltr_I"/>
    <property type="match status" value="1"/>
</dbReference>
<dbReference type="SUPFAM" id="SSF53790">
    <property type="entry name" value="Tetrapyrrole methylase"/>
    <property type="match status" value="1"/>
</dbReference>
<keyword evidence="4 6" id="KW-0808">Transferase</keyword>
<dbReference type="PANTHER" id="PTHR46111:SF1">
    <property type="entry name" value="RIBOSOMAL RNA SMALL SUBUNIT METHYLTRANSFERASE I"/>
    <property type="match status" value="1"/>
</dbReference>
<name>A0A4Q7KW18_9PSEU</name>